<evidence type="ECO:0000313" key="3">
    <source>
        <dbReference type="Proteomes" id="UP001084197"/>
    </source>
</evidence>
<dbReference type="CDD" id="cd00093">
    <property type="entry name" value="HTH_XRE"/>
    <property type="match status" value="1"/>
</dbReference>
<protein>
    <submittedName>
        <fullName evidence="2">Helix-turn-helix transcriptional regulator</fullName>
    </submittedName>
</protein>
<comment type="caution">
    <text evidence="2">The sequence shown here is derived from an EMBL/GenBank/DDBJ whole genome shotgun (WGS) entry which is preliminary data.</text>
</comment>
<dbReference type="Pfam" id="PF21259">
    <property type="entry name" value="Rgg_C"/>
    <property type="match status" value="1"/>
</dbReference>
<dbReference type="InterPro" id="IPR010057">
    <property type="entry name" value="Transcription_activator_Rgg_C"/>
</dbReference>
<dbReference type="PANTHER" id="PTHR37038">
    <property type="entry name" value="TRANSCRIPTIONAL REGULATOR-RELATED"/>
    <property type="match status" value="1"/>
</dbReference>
<organism evidence="2 3">
    <name type="scientific">Natronobacillus azotifigens</name>
    <dbReference type="NCBI Taxonomy" id="472978"/>
    <lineage>
        <taxon>Bacteria</taxon>
        <taxon>Bacillati</taxon>
        <taxon>Bacillota</taxon>
        <taxon>Bacilli</taxon>
        <taxon>Bacillales</taxon>
        <taxon>Bacillaceae</taxon>
        <taxon>Natronobacillus</taxon>
    </lineage>
</organism>
<dbReference type="SUPFAM" id="SSF47413">
    <property type="entry name" value="lambda repressor-like DNA-binding domains"/>
    <property type="match status" value="1"/>
</dbReference>
<dbReference type="Gene3D" id="1.10.260.40">
    <property type="entry name" value="lambda repressor-like DNA-binding domains"/>
    <property type="match status" value="1"/>
</dbReference>
<proteinExistence type="predicted"/>
<dbReference type="InterPro" id="IPR053163">
    <property type="entry name" value="HTH-type_regulator_Rgg"/>
</dbReference>
<dbReference type="RefSeq" id="WP_268780943.1">
    <property type="nucleotide sequence ID" value="NZ_JAPRAT010000029.1"/>
</dbReference>
<dbReference type="EMBL" id="JAPRAT010000029">
    <property type="protein sequence ID" value="MCZ0704176.1"/>
    <property type="molecule type" value="Genomic_DNA"/>
</dbReference>
<reference evidence="2" key="1">
    <citation type="submission" date="2022-11" db="EMBL/GenBank/DDBJ databases">
        <title>WGS of Natronobacillus azotifigens 24KS-1, an anaerobic diazotrophic haloalkaliphile from soda-rich habitats.</title>
        <authorList>
            <person name="Sorokin D.Y."/>
            <person name="Merkel A.Y."/>
        </authorList>
    </citation>
    <scope>NUCLEOTIDE SEQUENCE</scope>
    <source>
        <strain evidence="2">24KS-1</strain>
    </source>
</reference>
<accession>A0A9J6REV1</accession>
<evidence type="ECO:0000259" key="1">
    <source>
        <dbReference type="Pfam" id="PF21259"/>
    </source>
</evidence>
<dbReference type="GO" id="GO:0003677">
    <property type="term" value="F:DNA binding"/>
    <property type="evidence" value="ECO:0007669"/>
    <property type="project" value="InterPro"/>
</dbReference>
<gene>
    <name evidence="2" type="ORF">OWO01_13260</name>
</gene>
<dbReference type="AlphaFoldDB" id="A0A9J6REV1"/>
<name>A0A9J6REV1_9BACI</name>
<dbReference type="InterPro" id="IPR001387">
    <property type="entry name" value="Cro/C1-type_HTH"/>
</dbReference>
<sequence>MNYGKKLREVRKRKNFSQEQLANHYSKKGEKNTLSNLSKAERENTNVGVLTLKCWLDRMDMSLDEYYSYCEMETNNYMEEIDEITSAYEANQTKRLVELQRYYHNKRQERRRFRLFSLLCDGYINKISNRELSKRKLSLIEEFVENLDYWYKFELVYYAGAITLFPEQNSAKRMKKIIRLYKTNHIAQHNEKYVILISLNTLYKLIESRKLDLYKDCLQSFKEFSLGKDLIFEQLRLNFIDKCYHCLIQGKNAHYVELLHSIELIKLYASKTEADFHFRFAEELFSEAKKGDIIRTYFEKTISK</sequence>
<dbReference type="Proteomes" id="UP001084197">
    <property type="component" value="Unassembled WGS sequence"/>
</dbReference>
<evidence type="ECO:0000313" key="2">
    <source>
        <dbReference type="EMBL" id="MCZ0704176.1"/>
    </source>
</evidence>
<keyword evidence="3" id="KW-1185">Reference proteome</keyword>
<feature type="domain" description="HTH-type transcriptional regulator Rgg C-terminal" evidence="1">
    <location>
        <begin position="101"/>
        <end position="271"/>
    </location>
</feature>
<dbReference type="InterPro" id="IPR010982">
    <property type="entry name" value="Lambda_DNA-bd_dom_sf"/>
</dbReference>